<reference evidence="12 13" key="1">
    <citation type="journal article" date="2019" name="Nat. Plants">
        <title>Stout camphor tree genome fills gaps in understanding of flowering plant genome evolution.</title>
        <authorList>
            <person name="Chaw S.M."/>
            <person name="Liu Y.C."/>
            <person name="Wu Y.W."/>
            <person name="Wang H.Y."/>
            <person name="Lin C.I."/>
            <person name="Wu C.S."/>
            <person name="Ke H.M."/>
            <person name="Chang L.Y."/>
            <person name="Hsu C.Y."/>
            <person name="Yang H.T."/>
            <person name="Sudianto E."/>
            <person name="Hsu M.H."/>
            <person name="Wu K.P."/>
            <person name="Wang L.N."/>
            <person name="Leebens-Mack J.H."/>
            <person name="Tsai I.J."/>
        </authorList>
    </citation>
    <scope>NUCLEOTIDE SEQUENCE [LARGE SCALE GENOMIC DNA]</scope>
    <source>
        <strain evidence="13">cv. Chaw 1501</strain>
        <tissue evidence="12">Young leaves</tissue>
    </source>
</reference>
<comment type="caution">
    <text evidence="12">The sequence shown here is derived from an EMBL/GenBank/DDBJ whole genome shotgun (WGS) entry which is preliminary data.</text>
</comment>
<feature type="domain" description="Protein kinase" evidence="11">
    <location>
        <begin position="300"/>
        <end position="561"/>
    </location>
</feature>
<evidence type="ECO:0000256" key="9">
    <source>
        <dbReference type="SAM" id="MobiDB-lite"/>
    </source>
</evidence>
<feature type="region of interest" description="Disordered" evidence="9">
    <location>
        <begin position="190"/>
        <end position="213"/>
    </location>
</feature>
<feature type="compositionally biased region" description="Polar residues" evidence="9">
    <location>
        <begin position="190"/>
        <end position="203"/>
    </location>
</feature>
<dbReference type="SUPFAM" id="SSF56112">
    <property type="entry name" value="Protein kinase-like (PK-like)"/>
    <property type="match status" value="1"/>
</dbReference>
<evidence type="ECO:0000256" key="3">
    <source>
        <dbReference type="ARBA" id="ARBA00022692"/>
    </source>
</evidence>
<dbReference type="InterPro" id="IPR011009">
    <property type="entry name" value="Kinase-like_dom_sf"/>
</dbReference>
<protein>
    <submittedName>
        <fullName evidence="12">Putative inactive leucine-rich repeat receptor-like protein kinase IMK2</fullName>
    </submittedName>
</protein>
<keyword evidence="12" id="KW-0808">Transferase</keyword>
<keyword evidence="2" id="KW-0433">Leucine-rich repeat</keyword>
<evidence type="ECO:0000256" key="2">
    <source>
        <dbReference type="ARBA" id="ARBA00022614"/>
    </source>
</evidence>
<evidence type="ECO:0000256" key="4">
    <source>
        <dbReference type="ARBA" id="ARBA00022729"/>
    </source>
</evidence>
<dbReference type="FunFam" id="3.80.10.10:FF:000041">
    <property type="entry name" value="LRR receptor-like serine/threonine-protein kinase ERECTA"/>
    <property type="match status" value="1"/>
</dbReference>
<dbReference type="InterPro" id="IPR032675">
    <property type="entry name" value="LRR_dom_sf"/>
</dbReference>
<feature type="chain" id="PRO_5018633467" evidence="10">
    <location>
        <begin position="20"/>
        <end position="601"/>
    </location>
</feature>
<accession>A0A3S3MND5</accession>
<dbReference type="InterPro" id="IPR001611">
    <property type="entry name" value="Leu-rich_rpt"/>
</dbReference>
<dbReference type="Gene3D" id="3.80.10.10">
    <property type="entry name" value="Ribonuclease Inhibitor"/>
    <property type="match status" value="1"/>
</dbReference>
<keyword evidence="7" id="KW-0472">Membrane</keyword>
<evidence type="ECO:0000256" key="8">
    <source>
        <dbReference type="ARBA" id="ARBA00023180"/>
    </source>
</evidence>
<dbReference type="PANTHER" id="PTHR48007">
    <property type="entry name" value="LEUCINE-RICH REPEAT RECEPTOR-LIKE PROTEIN KINASE PXC1"/>
    <property type="match status" value="1"/>
</dbReference>
<evidence type="ECO:0000256" key="10">
    <source>
        <dbReference type="SAM" id="SignalP"/>
    </source>
</evidence>
<organism evidence="12 13">
    <name type="scientific">Cinnamomum micranthum f. kanehirae</name>
    <dbReference type="NCBI Taxonomy" id="337451"/>
    <lineage>
        <taxon>Eukaryota</taxon>
        <taxon>Viridiplantae</taxon>
        <taxon>Streptophyta</taxon>
        <taxon>Embryophyta</taxon>
        <taxon>Tracheophyta</taxon>
        <taxon>Spermatophyta</taxon>
        <taxon>Magnoliopsida</taxon>
        <taxon>Magnoliidae</taxon>
        <taxon>Laurales</taxon>
        <taxon>Lauraceae</taxon>
        <taxon>Cinnamomum</taxon>
    </lineage>
</organism>
<keyword evidence="3" id="KW-0812">Transmembrane</keyword>
<dbReference type="Pfam" id="PF13855">
    <property type="entry name" value="LRR_8"/>
    <property type="match status" value="1"/>
</dbReference>
<dbReference type="InterPro" id="IPR046959">
    <property type="entry name" value="PRK1-6/SRF4-like"/>
</dbReference>
<dbReference type="SUPFAM" id="SSF52058">
    <property type="entry name" value="L domain-like"/>
    <property type="match status" value="1"/>
</dbReference>
<dbReference type="InterPro" id="IPR000719">
    <property type="entry name" value="Prot_kinase_dom"/>
</dbReference>
<dbReference type="STRING" id="337451.A0A3S3MND5"/>
<gene>
    <name evidence="12" type="ORF">CKAN_00007500</name>
</gene>
<keyword evidence="12" id="KW-0418">Kinase</keyword>
<evidence type="ECO:0000313" key="13">
    <source>
        <dbReference type="Proteomes" id="UP000283530"/>
    </source>
</evidence>
<feature type="signal peptide" evidence="10">
    <location>
        <begin position="1"/>
        <end position="19"/>
    </location>
</feature>
<keyword evidence="4 10" id="KW-0732">Signal</keyword>
<dbReference type="Gene3D" id="3.30.200.20">
    <property type="entry name" value="Phosphorylase Kinase, domain 1"/>
    <property type="match status" value="1"/>
</dbReference>
<keyword evidence="5" id="KW-0677">Repeat</keyword>
<name>A0A3S3MND5_9MAGN</name>
<evidence type="ECO:0000313" key="12">
    <source>
        <dbReference type="EMBL" id="RWR71891.1"/>
    </source>
</evidence>
<dbReference type="OrthoDB" id="5966500at2759"/>
<dbReference type="Gene3D" id="1.10.510.10">
    <property type="entry name" value="Transferase(Phosphotransferase) domain 1"/>
    <property type="match status" value="1"/>
</dbReference>
<evidence type="ECO:0000256" key="1">
    <source>
        <dbReference type="ARBA" id="ARBA00004370"/>
    </source>
</evidence>
<proteinExistence type="predicted"/>
<dbReference type="EMBL" id="QPKB01000001">
    <property type="protein sequence ID" value="RWR71891.1"/>
    <property type="molecule type" value="Genomic_DNA"/>
</dbReference>
<dbReference type="GO" id="GO:0004672">
    <property type="term" value="F:protein kinase activity"/>
    <property type="evidence" value="ECO:0007669"/>
    <property type="project" value="InterPro"/>
</dbReference>
<keyword evidence="6" id="KW-1133">Transmembrane helix</keyword>
<dbReference type="GO" id="GO:0005524">
    <property type="term" value="F:ATP binding"/>
    <property type="evidence" value="ECO:0007669"/>
    <property type="project" value="InterPro"/>
</dbReference>
<evidence type="ECO:0000259" key="11">
    <source>
        <dbReference type="PROSITE" id="PS50011"/>
    </source>
</evidence>
<dbReference type="AlphaFoldDB" id="A0A3S3MND5"/>
<dbReference type="Pfam" id="PF00069">
    <property type="entry name" value="Pkinase"/>
    <property type="match status" value="1"/>
</dbReference>
<dbReference type="PANTHER" id="PTHR48007:SF77">
    <property type="entry name" value="PROTEIN KINASE DOMAIN-CONTAINING PROTEIN"/>
    <property type="match status" value="1"/>
</dbReference>
<sequence length="601" mass="67705">MSPSRLFSLLLLWSMYTTRDTLFPGVCMGGELSETDSLINFIQAIDPKNLLRISSNGSVPEPCSVQWMSVKCNLETKSITEIVLENLSLSGVIDADSLCKLPSLQVLNLAKNLIRGSIPNSISNCISMTHLNLSSNLLQGRVPVSLSTMKNLRSMDVSNNNLSGPVPYFTQELQLHYSYTMELSKDVNNSSVLHNPRTSSDTPGPSPMESPHRKESISDFFPILLVIACSFVFILVIKNSGRKEAEEKRERLKESSEQSESPITILTAETKQDCMPEEVQSDLMFFIEEYEKFKIEELLGSAADLQGQSLFSSLYKVRLKNGNVFVVKRLKKLQVSIEEFRQTMTWVGNLKHPNLLPLVAFHSSTEDKLLIYRYQKNRSLLHLLENYADGKKDFPWQLRVSIASGIARGLNYIHRKSREKHVPHGNIKLSNILLGENEEPLISEYGFQKYIDPKRAVLYHSNGYRAPEKKLTEKADVFSFGIILLVLLTGKTFERTGINLPKWVKSMVREEWTGEVFDKEVNKVAKQWAFPLLNISLQCISESPENRPHMGEVVDKIEEVVNGQDDYSFSSISSAESSQHDGSLLHTVIPEGSETPGSSVH</sequence>
<keyword evidence="13" id="KW-1185">Reference proteome</keyword>
<dbReference type="Proteomes" id="UP000283530">
    <property type="component" value="Unassembled WGS sequence"/>
</dbReference>
<evidence type="ECO:0000256" key="5">
    <source>
        <dbReference type="ARBA" id="ARBA00022737"/>
    </source>
</evidence>
<keyword evidence="8" id="KW-0325">Glycoprotein</keyword>
<dbReference type="GO" id="GO:0016020">
    <property type="term" value="C:membrane"/>
    <property type="evidence" value="ECO:0007669"/>
    <property type="project" value="UniProtKB-SubCell"/>
</dbReference>
<comment type="subcellular location">
    <subcellularLocation>
        <location evidence="1">Membrane</location>
    </subcellularLocation>
</comment>
<evidence type="ECO:0000256" key="7">
    <source>
        <dbReference type="ARBA" id="ARBA00023136"/>
    </source>
</evidence>
<evidence type="ECO:0000256" key="6">
    <source>
        <dbReference type="ARBA" id="ARBA00022989"/>
    </source>
</evidence>
<keyword evidence="12" id="KW-0675">Receptor</keyword>
<dbReference type="PROSITE" id="PS50011">
    <property type="entry name" value="PROTEIN_KINASE_DOM"/>
    <property type="match status" value="1"/>
</dbReference>